<dbReference type="InterPro" id="IPR000933">
    <property type="entry name" value="Glyco_hydro_29"/>
</dbReference>
<dbReference type="Gene3D" id="2.60.40.1180">
    <property type="entry name" value="Golgi alpha-mannosidase II"/>
    <property type="match status" value="1"/>
</dbReference>
<dbReference type="Proteomes" id="UP000182826">
    <property type="component" value="Unassembled WGS sequence"/>
</dbReference>
<comment type="function">
    <text evidence="1">Alpha-L-fucosidase is responsible for hydrolyzing the alpha-1,6-linked fucose joined to the reducing-end N-acetylglucosamine of the carbohydrate moieties of glycoproteins.</text>
</comment>
<evidence type="ECO:0000256" key="4">
    <source>
        <dbReference type="ARBA" id="ARBA00022729"/>
    </source>
</evidence>
<feature type="domain" description="Glycoside hydrolase family 29 N-terminal" evidence="8">
    <location>
        <begin position="18"/>
        <end position="392"/>
    </location>
</feature>
<evidence type="ECO:0000256" key="6">
    <source>
        <dbReference type="ARBA" id="ARBA00023295"/>
    </source>
</evidence>
<dbReference type="PANTHER" id="PTHR10030:SF37">
    <property type="entry name" value="ALPHA-L-FUCOSIDASE-RELATED"/>
    <property type="match status" value="1"/>
</dbReference>
<keyword evidence="11" id="KW-1185">Reference proteome</keyword>
<evidence type="ECO:0000256" key="1">
    <source>
        <dbReference type="ARBA" id="ARBA00004071"/>
    </source>
</evidence>
<evidence type="ECO:0000259" key="9">
    <source>
        <dbReference type="Pfam" id="PF16757"/>
    </source>
</evidence>
<keyword evidence="5" id="KW-0378">Hydrolase</keyword>
<dbReference type="EC" id="3.2.1.51" evidence="3"/>
<dbReference type="InterPro" id="IPR017853">
    <property type="entry name" value="GH"/>
</dbReference>
<dbReference type="PANTHER" id="PTHR10030">
    <property type="entry name" value="ALPHA-L-FUCOSIDASE"/>
    <property type="match status" value="1"/>
</dbReference>
<evidence type="ECO:0000256" key="3">
    <source>
        <dbReference type="ARBA" id="ARBA00012662"/>
    </source>
</evidence>
<dbReference type="OrthoDB" id="1095333at2"/>
<comment type="similarity">
    <text evidence="2">Belongs to the glycosyl hydrolase 29 family.</text>
</comment>
<protein>
    <recommendedName>
        <fullName evidence="3">alpha-L-fucosidase</fullName>
        <ecNumber evidence="3">3.2.1.51</ecNumber>
    </recommendedName>
</protein>
<dbReference type="SUPFAM" id="SSF51445">
    <property type="entry name" value="(Trans)glycosidases"/>
    <property type="match status" value="1"/>
</dbReference>
<dbReference type="AlphaFoldDB" id="A0A1J7C937"/>
<reference evidence="10 11" key="1">
    <citation type="submission" date="2016-10" db="EMBL/GenBank/DDBJ databases">
        <title>Draft Genome Sequence of Rhizobacteria Flavobacterium johnsoniae CI04.</title>
        <authorList>
            <person name="Bravo J.I."/>
            <person name="Lozano G.L."/>
            <person name="Handelsman J."/>
        </authorList>
    </citation>
    <scope>NUCLEOTIDE SEQUENCE [LARGE SCALE GENOMIC DNA]</scope>
    <source>
        <strain evidence="10 11">CI04</strain>
    </source>
</reference>
<evidence type="ECO:0000256" key="2">
    <source>
        <dbReference type="ARBA" id="ARBA00007951"/>
    </source>
</evidence>
<proteinExistence type="inferred from homology"/>
<evidence type="ECO:0000256" key="7">
    <source>
        <dbReference type="PIRSR" id="PIRSR001092-1"/>
    </source>
</evidence>
<dbReference type="PIRSF" id="PIRSF001092">
    <property type="entry name" value="Alpha-L-fucosidase"/>
    <property type="match status" value="1"/>
</dbReference>
<dbReference type="InterPro" id="IPR031919">
    <property type="entry name" value="Fucosidase_C"/>
</dbReference>
<name>A0A1J7C937_FLAJO</name>
<feature type="domain" description="Alpha-L-fucosidase C-terminal" evidence="9">
    <location>
        <begin position="407"/>
        <end position="490"/>
    </location>
</feature>
<organism evidence="10 11">
    <name type="scientific">Flavobacterium johnsoniae</name>
    <name type="common">Cytophaga johnsonae</name>
    <dbReference type="NCBI Taxonomy" id="986"/>
    <lineage>
        <taxon>Bacteria</taxon>
        <taxon>Pseudomonadati</taxon>
        <taxon>Bacteroidota</taxon>
        <taxon>Flavobacteriia</taxon>
        <taxon>Flavobacteriales</taxon>
        <taxon>Flavobacteriaceae</taxon>
        <taxon>Flavobacterium</taxon>
    </lineage>
</organism>
<dbReference type="Gene3D" id="3.20.20.80">
    <property type="entry name" value="Glycosidases"/>
    <property type="match status" value="1"/>
</dbReference>
<keyword evidence="4" id="KW-0732">Signal</keyword>
<dbReference type="EMBL" id="MLFK01000006">
    <property type="protein sequence ID" value="OIV42209.1"/>
    <property type="molecule type" value="Genomic_DNA"/>
</dbReference>
<dbReference type="RefSeq" id="WP_071636685.1">
    <property type="nucleotide sequence ID" value="NZ_MLFK01000006.1"/>
</dbReference>
<dbReference type="SMART" id="SM00812">
    <property type="entry name" value="Alpha_L_fucos"/>
    <property type="match status" value="1"/>
</dbReference>
<accession>A0A1J7C937</accession>
<dbReference type="InterPro" id="IPR016286">
    <property type="entry name" value="FUC_metazoa-typ"/>
</dbReference>
<evidence type="ECO:0000313" key="11">
    <source>
        <dbReference type="Proteomes" id="UP000182826"/>
    </source>
</evidence>
<dbReference type="GO" id="GO:0005764">
    <property type="term" value="C:lysosome"/>
    <property type="evidence" value="ECO:0007669"/>
    <property type="project" value="TreeGrafter"/>
</dbReference>
<evidence type="ECO:0000256" key="5">
    <source>
        <dbReference type="ARBA" id="ARBA00022801"/>
    </source>
</evidence>
<keyword evidence="6" id="KW-0326">Glycosidase</keyword>
<comment type="caution">
    <text evidence="10">The sequence shown here is derived from an EMBL/GenBank/DDBJ whole genome shotgun (WGS) entry which is preliminary data.</text>
</comment>
<dbReference type="InterPro" id="IPR013780">
    <property type="entry name" value="Glyco_hydro_b"/>
</dbReference>
<feature type="site" description="May be important for catalysis" evidence="7">
    <location>
        <position position="326"/>
    </location>
</feature>
<evidence type="ECO:0000259" key="8">
    <source>
        <dbReference type="Pfam" id="PF01120"/>
    </source>
</evidence>
<dbReference type="Pfam" id="PF16757">
    <property type="entry name" value="Fucosidase_C"/>
    <property type="match status" value="1"/>
</dbReference>
<evidence type="ECO:0000313" key="10">
    <source>
        <dbReference type="EMBL" id="OIV42209.1"/>
    </source>
</evidence>
<gene>
    <name evidence="10" type="ORF">BKM63_11305</name>
</gene>
<dbReference type="InterPro" id="IPR057739">
    <property type="entry name" value="Glyco_hydro_29_N"/>
</dbReference>
<dbReference type="GO" id="GO:0004560">
    <property type="term" value="F:alpha-L-fucosidase activity"/>
    <property type="evidence" value="ECO:0007669"/>
    <property type="project" value="InterPro"/>
</dbReference>
<dbReference type="Pfam" id="PF01120">
    <property type="entry name" value="Alpha_L_fucos"/>
    <property type="match status" value="1"/>
</dbReference>
<dbReference type="GO" id="GO:0016139">
    <property type="term" value="P:glycoside catabolic process"/>
    <property type="evidence" value="ECO:0007669"/>
    <property type="project" value="TreeGrafter"/>
</dbReference>
<sequence>MKRGIFIIALLFSVQMFSQAIYEDERYVPETDPAVLKNLEVWQGKKFGLLMHWGTYSQWGIVESWSICPEDYGWCERKKGSNPASYNQYVSDYEGLKKTFNPTKFDPVKWAKAAKAAGMKYMVFTTKHHDGFNMYDTKYSDYKVTDKDCPFSTNPKADILKEVFTAFRNENISTGAYFSKPDWHNENYWDPYFPPFDRNVNYDPSLYPEKWQKYVDFTHNQILEILTNYGKVDILWLDGGWVRKRDQQNLKENYDEKFAENESKNGFIKHRVVDQDPKMDELVVKARQKQPGLIVVDRAVHGKNQNYLTPEGRVPAKTLPYPWESCITSGGGWSYSPDAKYMTGRQGIHMLIDIVAKGGNLLLNVAPSPEGEWQQGAYDLLQAYADWMKVNNTAIYETKPIEPFKEDNICFTQNKTGNVFAFYLAKDGEDKIPAEVTVKSISPKKGTKITMLGSKTSLKWTKEGNGFKVVIPESLRNNLPAKEAWTLKIEAINR</sequence>
<dbReference type="GO" id="GO:0006004">
    <property type="term" value="P:fucose metabolic process"/>
    <property type="evidence" value="ECO:0007669"/>
    <property type="project" value="InterPro"/>
</dbReference>